<name>A0ABW8JEM4_9GAMM</name>
<comment type="caution">
    <text evidence="1">The sequence shown here is derived from an EMBL/GenBank/DDBJ whole genome shotgun (WGS) entry which is preliminary data.</text>
</comment>
<gene>
    <name evidence="1" type="ORF">ISP15_00170</name>
</gene>
<proteinExistence type="predicted"/>
<sequence length="248" mass="27176">MRHDYFADGSARHLVFRPHADTSAFLRRFAMLVHADGCSLSISVPDSLLQGIWSERMDEGKPRTLRLDIHSTDADCAYYTGAVNAQPATEGNGIQPPPLLPVPPAPMAPLATIALPLNGTGGDDFAAWKAALGTPYQLRMQSRSTIWKYLLLGDWRGRALSIIDQRGEVTFTAPAQERLPNGQSALAVHSTAPIALQERPAQRFQLRDVTDVTERVLIPRLPGAAPQRLWRETVHGESTAVSEIFVHG</sequence>
<reference evidence="1 2" key="1">
    <citation type="submission" date="2020-10" db="EMBL/GenBank/DDBJ databases">
        <title>Phylogeny of dyella-like bacteria.</title>
        <authorList>
            <person name="Fu J."/>
        </authorList>
    </citation>
    <scope>NUCLEOTIDE SEQUENCE [LARGE SCALE GENOMIC DNA]</scope>
    <source>
        <strain evidence="1 2">JP1</strain>
    </source>
</reference>
<dbReference type="RefSeq" id="WP_404543722.1">
    <property type="nucleotide sequence ID" value="NZ_JADIKJ010000001.1"/>
</dbReference>
<keyword evidence="2" id="KW-1185">Reference proteome</keyword>
<protein>
    <submittedName>
        <fullName evidence="1">Uncharacterized protein</fullName>
    </submittedName>
</protein>
<organism evidence="1 2">
    <name type="scientific">Dyella jejuensis</name>
    <dbReference type="NCBI Taxonomy" id="1432009"/>
    <lineage>
        <taxon>Bacteria</taxon>
        <taxon>Pseudomonadati</taxon>
        <taxon>Pseudomonadota</taxon>
        <taxon>Gammaproteobacteria</taxon>
        <taxon>Lysobacterales</taxon>
        <taxon>Rhodanobacteraceae</taxon>
        <taxon>Dyella</taxon>
    </lineage>
</organism>
<dbReference type="EMBL" id="JADIKJ010000001">
    <property type="protein sequence ID" value="MFK2898751.1"/>
    <property type="molecule type" value="Genomic_DNA"/>
</dbReference>
<evidence type="ECO:0000313" key="1">
    <source>
        <dbReference type="EMBL" id="MFK2898751.1"/>
    </source>
</evidence>
<accession>A0ABW8JEM4</accession>
<evidence type="ECO:0000313" key="2">
    <source>
        <dbReference type="Proteomes" id="UP001620461"/>
    </source>
</evidence>
<dbReference type="Proteomes" id="UP001620461">
    <property type="component" value="Unassembled WGS sequence"/>
</dbReference>